<evidence type="ECO:0000256" key="8">
    <source>
        <dbReference type="ARBA" id="ARBA00022840"/>
    </source>
</evidence>
<name>A0ABW4XM74_9GAMM</name>
<evidence type="ECO:0000256" key="3">
    <source>
        <dbReference type="ARBA" id="ARBA00022723"/>
    </source>
</evidence>
<feature type="binding site" evidence="11">
    <location>
        <position position="488"/>
    </location>
    <ligand>
        <name>Zn(2+)</name>
        <dbReference type="ChEBI" id="CHEBI:29105"/>
        <label>1</label>
    </ligand>
</feature>
<accession>A0ABW4XM74</accession>
<reference evidence="15" key="1">
    <citation type="journal article" date="2019" name="Int. J. Syst. Evol. Microbiol.">
        <title>The Global Catalogue of Microorganisms (GCM) 10K type strain sequencing project: providing services to taxonomists for standard genome sequencing and annotation.</title>
        <authorList>
            <consortium name="The Broad Institute Genomics Platform"/>
            <consortium name="The Broad Institute Genome Sequencing Center for Infectious Disease"/>
            <person name="Wu L."/>
            <person name="Ma J."/>
        </authorList>
    </citation>
    <scope>NUCLEOTIDE SEQUENCE [LARGE SCALE GENOMIC DNA]</scope>
    <source>
        <strain evidence="15">CGMCC 1.10992</strain>
    </source>
</reference>
<comment type="subunit">
    <text evidence="11">Component of the replication restart primosome.</text>
</comment>
<dbReference type="SUPFAM" id="SSF52540">
    <property type="entry name" value="P-loop containing nucleoside triphosphate hydrolases"/>
    <property type="match status" value="2"/>
</dbReference>
<dbReference type="PROSITE" id="PS51194">
    <property type="entry name" value="HELICASE_CTER"/>
    <property type="match status" value="1"/>
</dbReference>
<feature type="binding site" evidence="11">
    <location>
        <position position="448"/>
    </location>
    <ligand>
        <name>Zn(2+)</name>
        <dbReference type="ChEBI" id="CHEBI:29105"/>
        <label>1</label>
    </ligand>
</feature>
<keyword evidence="5 11" id="KW-0378">Hydrolase</keyword>
<keyword evidence="4 11" id="KW-0547">Nucleotide-binding</keyword>
<dbReference type="InterPro" id="IPR040498">
    <property type="entry name" value="PriA_CRR"/>
</dbReference>
<evidence type="ECO:0000256" key="10">
    <source>
        <dbReference type="ARBA" id="ARBA00023235"/>
    </source>
</evidence>
<dbReference type="NCBIfam" id="TIGR00595">
    <property type="entry name" value="priA"/>
    <property type="match status" value="1"/>
</dbReference>
<evidence type="ECO:0000256" key="11">
    <source>
        <dbReference type="HAMAP-Rule" id="MF_00983"/>
    </source>
</evidence>
<feature type="domain" description="Helicase ATP-binding" evidence="12">
    <location>
        <begin position="220"/>
        <end position="386"/>
    </location>
</feature>
<evidence type="ECO:0000256" key="6">
    <source>
        <dbReference type="ARBA" id="ARBA00022806"/>
    </source>
</evidence>
<dbReference type="Pfam" id="PF00270">
    <property type="entry name" value="DEAD"/>
    <property type="match status" value="1"/>
</dbReference>
<dbReference type="CDD" id="cd17929">
    <property type="entry name" value="DEXHc_priA"/>
    <property type="match status" value="1"/>
</dbReference>
<dbReference type="HAMAP" id="MF_00983">
    <property type="entry name" value="PriA"/>
    <property type="match status" value="1"/>
</dbReference>
<dbReference type="InterPro" id="IPR041222">
    <property type="entry name" value="PriA_3primeBD"/>
</dbReference>
<dbReference type="NCBIfam" id="NF004065">
    <property type="entry name" value="PRK05580.1-1"/>
    <property type="match status" value="1"/>
</dbReference>
<evidence type="ECO:0000256" key="2">
    <source>
        <dbReference type="ARBA" id="ARBA00022705"/>
    </source>
</evidence>
<dbReference type="CDD" id="cd18804">
    <property type="entry name" value="SF2_C_priA"/>
    <property type="match status" value="1"/>
</dbReference>
<comment type="cofactor">
    <cofactor evidence="11">
        <name>Zn(2+)</name>
        <dbReference type="ChEBI" id="CHEBI:29105"/>
    </cofactor>
    <text evidence="11">Binds 2 zinc ions per subunit.</text>
</comment>
<keyword evidence="2 11" id="KW-0235">DNA replication</keyword>
<gene>
    <name evidence="11 14" type="primary">priA</name>
    <name evidence="14" type="ORF">ACFSJ3_11935</name>
</gene>
<keyword evidence="3 11" id="KW-0479">Metal-binding</keyword>
<feature type="binding site" evidence="11">
    <location>
        <position position="454"/>
    </location>
    <ligand>
        <name>Zn(2+)</name>
        <dbReference type="ChEBI" id="CHEBI:29105"/>
        <label>2</label>
    </ligand>
</feature>
<evidence type="ECO:0000259" key="12">
    <source>
        <dbReference type="PROSITE" id="PS51192"/>
    </source>
</evidence>
<feature type="domain" description="Helicase C-terminal" evidence="13">
    <location>
        <begin position="456"/>
        <end position="637"/>
    </location>
</feature>
<keyword evidence="9 11" id="KW-0238">DNA-binding</keyword>
<dbReference type="PANTHER" id="PTHR30580">
    <property type="entry name" value="PRIMOSOMAL PROTEIN N"/>
    <property type="match status" value="1"/>
</dbReference>
<dbReference type="Pfam" id="PF18319">
    <property type="entry name" value="Zn_ribbon_PriA"/>
    <property type="match status" value="1"/>
</dbReference>
<comment type="catalytic activity">
    <reaction evidence="11">
        <text>ATP + H2O = ADP + phosphate + H(+)</text>
        <dbReference type="Rhea" id="RHEA:13065"/>
        <dbReference type="ChEBI" id="CHEBI:15377"/>
        <dbReference type="ChEBI" id="CHEBI:15378"/>
        <dbReference type="ChEBI" id="CHEBI:30616"/>
        <dbReference type="ChEBI" id="CHEBI:43474"/>
        <dbReference type="ChEBI" id="CHEBI:456216"/>
        <dbReference type="EC" id="5.6.2.4"/>
    </reaction>
</comment>
<evidence type="ECO:0000313" key="15">
    <source>
        <dbReference type="Proteomes" id="UP001597380"/>
    </source>
</evidence>
<dbReference type="Pfam" id="PF17764">
    <property type="entry name" value="PriA_3primeBD"/>
    <property type="match status" value="1"/>
</dbReference>
<feature type="binding site" evidence="11">
    <location>
        <position position="472"/>
    </location>
    <ligand>
        <name>Zn(2+)</name>
        <dbReference type="ChEBI" id="CHEBI:29105"/>
        <label>2</label>
    </ligand>
</feature>
<dbReference type="Gene3D" id="3.40.50.300">
    <property type="entry name" value="P-loop containing nucleotide triphosphate hydrolases"/>
    <property type="match status" value="2"/>
</dbReference>
<evidence type="ECO:0000256" key="9">
    <source>
        <dbReference type="ARBA" id="ARBA00023125"/>
    </source>
</evidence>
<dbReference type="EC" id="5.6.2.4" evidence="11"/>
<feature type="binding site" evidence="11">
    <location>
        <position position="457"/>
    </location>
    <ligand>
        <name>Zn(2+)</name>
        <dbReference type="ChEBI" id="CHEBI:29105"/>
        <label>2</label>
    </ligand>
</feature>
<protein>
    <recommendedName>
        <fullName evidence="11">Replication restart protein PriA</fullName>
    </recommendedName>
    <alternativeName>
        <fullName evidence="11">ATP-dependent DNA helicase PriA</fullName>
        <ecNumber evidence="11">5.6.2.4</ecNumber>
    </alternativeName>
    <alternativeName>
        <fullName evidence="11">DNA 3'-5' helicase PriA</fullName>
    </alternativeName>
</protein>
<dbReference type="SMART" id="SM00487">
    <property type="entry name" value="DEXDc"/>
    <property type="match status" value="1"/>
</dbReference>
<comment type="catalytic activity">
    <reaction evidence="11">
        <text>Couples ATP hydrolysis with the unwinding of duplex DNA by translocating in the 3'-5' direction.</text>
        <dbReference type="EC" id="5.6.2.4"/>
    </reaction>
</comment>
<keyword evidence="7 11" id="KW-0862">Zinc</keyword>
<evidence type="ECO:0000256" key="5">
    <source>
        <dbReference type="ARBA" id="ARBA00022801"/>
    </source>
</evidence>
<evidence type="ECO:0000256" key="7">
    <source>
        <dbReference type="ARBA" id="ARBA00022833"/>
    </source>
</evidence>
<keyword evidence="8 11" id="KW-0067">ATP-binding</keyword>
<evidence type="ECO:0000313" key="14">
    <source>
        <dbReference type="EMBL" id="MFD2096697.1"/>
    </source>
</evidence>
<evidence type="ECO:0000256" key="1">
    <source>
        <dbReference type="ARBA" id="ARBA00022515"/>
    </source>
</evidence>
<comment type="function">
    <text evidence="11">Initiates the restart of stalled replication forks, which reloads the replicative helicase on sites other than the origin of replication. Recognizes and binds to abandoned replication forks and remodels them to uncover a helicase loading site. Promotes assembly of the primosome at these replication forks.</text>
</comment>
<comment type="caution">
    <text evidence="14">The sequence shown here is derived from an EMBL/GenBank/DDBJ whole genome shotgun (WGS) entry which is preliminary data.</text>
</comment>
<dbReference type="InterPro" id="IPR011545">
    <property type="entry name" value="DEAD/DEAH_box_helicase_dom"/>
</dbReference>
<keyword evidence="1 11" id="KW-0639">Primosome</keyword>
<proteinExistence type="inferred from homology"/>
<evidence type="ECO:0000259" key="13">
    <source>
        <dbReference type="PROSITE" id="PS51194"/>
    </source>
</evidence>
<dbReference type="RefSeq" id="WP_345338910.1">
    <property type="nucleotide sequence ID" value="NZ_BAABLI010000008.1"/>
</dbReference>
<keyword evidence="15" id="KW-1185">Reference proteome</keyword>
<dbReference type="PROSITE" id="PS51192">
    <property type="entry name" value="HELICASE_ATP_BIND_1"/>
    <property type="match status" value="1"/>
</dbReference>
<dbReference type="Gene3D" id="3.40.1440.60">
    <property type="entry name" value="PriA, 3(prime) DNA-binding domain"/>
    <property type="match status" value="1"/>
</dbReference>
<dbReference type="Pfam" id="PF00271">
    <property type="entry name" value="Helicase_C"/>
    <property type="match status" value="1"/>
</dbReference>
<dbReference type="InterPro" id="IPR014001">
    <property type="entry name" value="Helicase_ATP-bd"/>
</dbReference>
<keyword evidence="6 11" id="KW-0347">Helicase</keyword>
<dbReference type="InterPro" id="IPR005259">
    <property type="entry name" value="PriA"/>
</dbReference>
<dbReference type="GO" id="GO:0016787">
    <property type="term" value="F:hydrolase activity"/>
    <property type="evidence" value="ECO:0007669"/>
    <property type="project" value="UniProtKB-KW"/>
</dbReference>
<dbReference type="Pfam" id="PF18074">
    <property type="entry name" value="PriA_C"/>
    <property type="match status" value="1"/>
</dbReference>
<dbReference type="InterPro" id="IPR041236">
    <property type="entry name" value="PriA_C"/>
</dbReference>
<dbReference type="InterPro" id="IPR042115">
    <property type="entry name" value="PriA_3primeBD_sf"/>
</dbReference>
<comment type="similarity">
    <text evidence="11">Belongs to the helicase family. PriA subfamily.</text>
</comment>
<feature type="binding site" evidence="11">
    <location>
        <position position="475"/>
    </location>
    <ligand>
        <name>Zn(2+)</name>
        <dbReference type="ChEBI" id="CHEBI:29105"/>
        <label>2</label>
    </ligand>
</feature>
<dbReference type="Proteomes" id="UP001597380">
    <property type="component" value="Unassembled WGS sequence"/>
</dbReference>
<feature type="binding site" evidence="11">
    <location>
        <position position="445"/>
    </location>
    <ligand>
        <name>Zn(2+)</name>
        <dbReference type="ChEBI" id="CHEBI:29105"/>
        <label>1</label>
    </ligand>
</feature>
<dbReference type="EMBL" id="JBHUHT010000012">
    <property type="protein sequence ID" value="MFD2096697.1"/>
    <property type="molecule type" value="Genomic_DNA"/>
</dbReference>
<keyword evidence="10 11" id="KW-0413">Isomerase</keyword>
<dbReference type="InterPro" id="IPR001650">
    <property type="entry name" value="Helicase_C-like"/>
</dbReference>
<feature type="binding site" evidence="11">
    <location>
        <position position="485"/>
    </location>
    <ligand>
        <name>Zn(2+)</name>
        <dbReference type="ChEBI" id="CHEBI:29105"/>
        <label>1</label>
    </ligand>
</feature>
<sequence>MSTTPTSQFIRVALPVPMRRLFDYRLPEGADIAQWPVGSRIKVPFGKSTRIGILVEHSTESEWDANQVKTVIDKLDPEPLLSPEVWQLSKWSAGYYQHPVGDALFSTLPAKIRDGSPAAVPGQRFWKLTADGERITAEDLKRAKSQQQIFGLLKVSQPLTDEQLNDHEISRSALTAMVRKGLAVSFEQASGDKNWAKTLEISSDAPCLNAEQATAVAAIRQTSDQFQPFLLEGITGSGKTEVYLQAMAPILEAGKQVLVLVPEIGLTPQTLQRFSQRFNCPVAVMHSGLNDTERLDAWLQAKEGRAGIIIGTRSAIFCPCHNLGMIIVDEEHDLSLKQQEGYRYHARDLAVARAQREKLPLILGSATPALETLQNALSGRYHHLQLKVRAGGAETVKHQLIDIKGRPLDQGFSPELLGSIRQHLDADGQVLIFLNRRGYAAALICHECGHLEDCQRCDAYYTLHQKQGYLQCHHCGSQRPIPHQCSECGSTRLVGKGLGTEQLEQALQRHFPDHPCVRIDRDSTRRKGSLDNYLRQIRRGEAKLLLGTQMLAKGHHFPEVTLVVIMDVDGALFSADFRAPERLGQLITQVAGRAGRAGKPGTLVLQTHHPEHLLLQDLLNNGYGHFARTALSERKEALLPPFSHLALFRAEAHQSNEAEQLLATIVQALQQTIPAPATSSDMVNILGPMPAPMERKAGRYRWQLLLEASTRKQLHQWIYPLLSQIESWPQSRKVRWSLDIDPQDLS</sequence>
<dbReference type="InterPro" id="IPR027417">
    <property type="entry name" value="P-loop_NTPase"/>
</dbReference>
<dbReference type="PANTHER" id="PTHR30580:SF0">
    <property type="entry name" value="PRIMOSOMAL PROTEIN N"/>
    <property type="match status" value="1"/>
</dbReference>
<dbReference type="InterPro" id="IPR048949">
    <property type="entry name" value="WHD_PriA"/>
</dbReference>
<organism evidence="14 15">
    <name type="scientific">Corallincola platygyrae</name>
    <dbReference type="NCBI Taxonomy" id="1193278"/>
    <lineage>
        <taxon>Bacteria</taxon>
        <taxon>Pseudomonadati</taxon>
        <taxon>Pseudomonadota</taxon>
        <taxon>Gammaproteobacteria</taxon>
        <taxon>Alteromonadales</taxon>
        <taxon>Psychromonadaceae</taxon>
        <taxon>Corallincola</taxon>
    </lineage>
</organism>
<dbReference type="SMART" id="SM00490">
    <property type="entry name" value="HELICc"/>
    <property type="match status" value="1"/>
</dbReference>
<evidence type="ECO:0000256" key="4">
    <source>
        <dbReference type="ARBA" id="ARBA00022741"/>
    </source>
</evidence>
<dbReference type="NCBIfam" id="NF004067">
    <property type="entry name" value="PRK05580.1-4"/>
    <property type="match status" value="1"/>
</dbReference>
<dbReference type="Pfam" id="PF21213">
    <property type="entry name" value="WHD_PriA"/>
    <property type="match status" value="1"/>
</dbReference>